<gene>
    <name evidence="1" type="ORF">GCM10010833_03370</name>
</gene>
<protein>
    <recommendedName>
        <fullName evidence="3">ASCH domain-containing protein</fullName>
    </recommendedName>
</protein>
<comment type="caution">
    <text evidence="1">The sequence shown here is derived from an EMBL/GenBank/DDBJ whole genome shotgun (WGS) entry which is preliminary data.</text>
</comment>
<keyword evidence="2" id="KW-1185">Reference proteome</keyword>
<dbReference type="Proteomes" id="UP000614261">
    <property type="component" value="Unassembled WGS sequence"/>
</dbReference>
<evidence type="ECO:0000313" key="1">
    <source>
        <dbReference type="EMBL" id="GGB51951.1"/>
    </source>
</evidence>
<accession>A0ABQ1ITD4</accession>
<evidence type="ECO:0000313" key="2">
    <source>
        <dbReference type="Proteomes" id="UP000614261"/>
    </source>
</evidence>
<evidence type="ECO:0008006" key="3">
    <source>
        <dbReference type="Google" id="ProtNLM"/>
    </source>
</evidence>
<proteinExistence type="predicted"/>
<organism evidence="1 2">
    <name type="scientific">Blastomonas aquatica</name>
    <dbReference type="NCBI Taxonomy" id="1510276"/>
    <lineage>
        <taxon>Bacteria</taxon>
        <taxon>Pseudomonadati</taxon>
        <taxon>Pseudomonadota</taxon>
        <taxon>Alphaproteobacteria</taxon>
        <taxon>Sphingomonadales</taxon>
        <taxon>Sphingomonadaceae</taxon>
        <taxon>Blastomonas</taxon>
    </lineage>
</organism>
<name>A0ABQ1ITD4_9SPHN</name>
<dbReference type="RefSeq" id="WP_188512624.1">
    <property type="nucleotide sequence ID" value="NZ_BMGD01000001.1"/>
</dbReference>
<sequence>MRRPIKPFKMPRLTKAKPIERVWPKNPLAAAKSRQDALLALAQRRCLTFTYHGCYRVVGVFTVGLTQAGRPAMSAWQIDGQSNSGTVPKWGLFCFDECFDVALSDLPMPTQPADYSKGAKQFRIIDAEF</sequence>
<dbReference type="EMBL" id="BMGD01000001">
    <property type="protein sequence ID" value="GGB51951.1"/>
    <property type="molecule type" value="Genomic_DNA"/>
</dbReference>
<reference evidence="2" key="1">
    <citation type="journal article" date="2019" name="Int. J. Syst. Evol. Microbiol.">
        <title>The Global Catalogue of Microorganisms (GCM) 10K type strain sequencing project: providing services to taxonomists for standard genome sequencing and annotation.</title>
        <authorList>
            <consortium name="The Broad Institute Genomics Platform"/>
            <consortium name="The Broad Institute Genome Sequencing Center for Infectious Disease"/>
            <person name="Wu L."/>
            <person name="Ma J."/>
        </authorList>
    </citation>
    <scope>NUCLEOTIDE SEQUENCE [LARGE SCALE GENOMIC DNA]</scope>
    <source>
        <strain evidence="2">CGMCC 1.12851</strain>
    </source>
</reference>